<dbReference type="Proteomes" id="UP000682892">
    <property type="component" value="Unassembled WGS sequence"/>
</dbReference>
<sequence length="149" mass="17076">MCVCIDNYYGYCCCSVGLCKKDSYCGSMAIVTIGCMHSAIFDDFNSYLIIGLIDLQQAMDLEELWRNSPNLMCVPRFRCWLGKRMAVVMKTLMQNCARNCQRAKKDGGIRKSVVFIPIIDYSLRKLSNKIVRFRILKLSCLIERCLISV</sequence>
<reference evidence="1" key="2">
    <citation type="journal article" date="2007" name="Science">
        <title>Genome sequence of Aedes aegypti, a major arbovirus vector.</title>
        <authorList>
            <person name="Nene V."/>
            <person name="Wortman J.R."/>
            <person name="Lawson D."/>
            <person name="Haas B."/>
            <person name="Kodira C."/>
            <person name="Tu Z.J."/>
            <person name="Loftus B."/>
            <person name="Xi Z."/>
            <person name="Megy K."/>
            <person name="Grabherr M."/>
            <person name="Ren Q."/>
            <person name="Zdobnov E.M."/>
            <person name="Lobo N.F."/>
            <person name="Campbell K.S."/>
            <person name="Brown S.E."/>
            <person name="Bonaldo M.F."/>
            <person name="Zhu J."/>
            <person name="Sinkins S.P."/>
            <person name="Hogenkamp D.G."/>
            <person name="Amedeo P."/>
            <person name="Arensburger P."/>
            <person name="Atkinson P.W."/>
            <person name="Bidwell S."/>
            <person name="Biedler J."/>
            <person name="Birney E."/>
            <person name="Bruggner R.V."/>
            <person name="Costas J."/>
            <person name="Coy M.R."/>
            <person name="Crabtree J."/>
            <person name="Crawford M."/>
            <person name="Debruyn B."/>
            <person name="Decaprio D."/>
            <person name="Eiglmeier K."/>
            <person name="Eisenstadt E."/>
            <person name="El-Dorry H."/>
            <person name="Gelbart W.M."/>
            <person name="Gomes S.L."/>
            <person name="Hammond M."/>
            <person name="Hannick L.I."/>
            <person name="Hogan J.R."/>
            <person name="Holmes M.H."/>
            <person name="Jaffe D."/>
            <person name="Johnston J.S."/>
            <person name="Kennedy R.C."/>
            <person name="Koo H."/>
            <person name="Kravitz S."/>
            <person name="Kriventseva E.V."/>
            <person name="Kulp D."/>
            <person name="Labutti K."/>
            <person name="Lee E."/>
            <person name="Li S."/>
            <person name="Lovin D.D."/>
            <person name="Mao C."/>
            <person name="Mauceli E."/>
            <person name="Menck C.F."/>
            <person name="Miller J.R."/>
            <person name="Montgomery P."/>
            <person name="Mori A."/>
            <person name="Nascimento A.L."/>
            <person name="Naveira H.F."/>
            <person name="Nusbaum C."/>
            <person name="O'leary S."/>
            <person name="Orvis J."/>
            <person name="Pertea M."/>
            <person name="Quesneville H."/>
            <person name="Reidenbach K.R."/>
            <person name="Rogers Y.H."/>
            <person name="Roth C.W."/>
            <person name="Schneider J.R."/>
            <person name="Schatz M."/>
            <person name="Shumway M."/>
            <person name="Stanke M."/>
            <person name="Stinson E.O."/>
            <person name="Tubio J.M."/>
            <person name="Vanzee J.P."/>
            <person name="Verjovski-Almeida S."/>
            <person name="Werner D."/>
            <person name="White O."/>
            <person name="Wyder S."/>
            <person name="Zeng Q."/>
            <person name="Zhao Q."/>
            <person name="Zhao Y."/>
            <person name="Hill C.A."/>
            <person name="Raikhel A.S."/>
            <person name="Soares M.B."/>
            <person name="Knudson D.L."/>
            <person name="Lee N.H."/>
            <person name="Galagan J."/>
            <person name="Salzberg S.L."/>
            <person name="Paulsen I.T."/>
            <person name="Dimopoulos G."/>
            <person name="Collins F.H."/>
            <person name="Birren B."/>
            <person name="Fraser-Liggett C.M."/>
            <person name="Severson D.W."/>
        </authorList>
    </citation>
    <scope>NUCLEOTIDE SEQUENCE [LARGE SCALE GENOMIC DNA]</scope>
    <source>
        <strain evidence="1">Liverpool</strain>
    </source>
</reference>
<proteinExistence type="predicted"/>
<dbReference type="PaxDb" id="7159-AAEL007428-PA"/>
<protein>
    <submittedName>
        <fullName evidence="1">AAEL007428-PA</fullName>
    </submittedName>
</protein>
<evidence type="ECO:0000313" key="2">
    <source>
        <dbReference type="Proteomes" id="UP000682892"/>
    </source>
</evidence>
<dbReference type="AlphaFoldDB" id="Q0IEZ6"/>
<dbReference type="EMBL" id="CH477440">
    <property type="protein sequence ID" value="EAT40885.1"/>
    <property type="molecule type" value="Genomic_DNA"/>
</dbReference>
<reference evidence="1" key="1">
    <citation type="submission" date="2005-10" db="EMBL/GenBank/DDBJ databases">
        <authorList>
            <person name="Loftus B.J."/>
            <person name="Nene V.M."/>
            <person name="Hannick L.I."/>
            <person name="Bidwell S."/>
            <person name="Haas B."/>
            <person name="Amedeo P."/>
            <person name="Orvis J."/>
            <person name="Wortman J.R."/>
            <person name="White O.R."/>
            <person name="Salzberg S."/>
            <person name="Shumway M."/>
            <person name="Koo H."/>
            <person name="Zhao Y."/>
            <person name="Holmes M."/>
            <person name="Miller J."/>
            <person name="Schatz M."/>
            <person name="Pop M."/>
            <person name="Pai G."/>
            <person name="Utterback T."/>
            <person name="Rogers Y.-H."/>
            <person name="Kravitz S."/>
            <person name="Fraser C.M."/>
        </authorList>
    </citation>
    <scope>NUCLEOTIDE SEQUENCE</scope>
    <source>
        <strain evidence="1">Liverpool</strain>
    </source>
</reference>
<evidence type="ECO:0000313" key="1">
    <source>
        <dbReference type="EMBL" id="EAT40885.1"/>
    </source>
</evidence>
<gene>
    <name evidence="1" type="ORF">AaeL_AAEL007428</name>
</gene>
<name>Q0IEZ6_AEDAE</name>
<reference evidence="1" key="3">
    <citation type="submission" date="2012-09" db="EMBL/GenBank/DDBJ databases">
        <authorList>
            <consortium name="VectorBase"/>
        </authorList>
    </citation>
    <scope>NUCLEOTIDE SEQUENCE</scope>
    <source>
        <strain evidence="1">Liverpool</strain>
    </source>
</reference>
<accession>Q0IEZ6</accession>
<dbReference type="HOGENOM" id="CLU_2028591_0_0_1"/>
<organism evidence="1 2">
    <name type="scientific">Aedes aegypti</name>
    <name type="common">Yellowfever mosquito</name>
    <name type="synonym">Culex aegypti</name>
    <dbReference type="NCBI Taxonomy" id="7159"/>
    <lineage>
        <taxon>Eukaryota</taxon>
        <taxon>Metazoa</taxon>
        <taxon>Ecdysozoa</taxon>
        <taxon>Arthropoda</taxon>
        <taxon>Hexapoda</taxon>
        <taxon>Insecta</taxon>
        <taxon>Pterygota</taxon>
        <taxon>Neoptera</taxon>
        <taxon>Endopterygota</taxon>
        <taxon>Diptera</taxon>
        <taxon>Nematocera</taxon>
        <taxon>Culicoidea</taxon>
        <taxon>Culicidae</taxon>
        <taxon>Culicinae</taxon>
        <taxon>Aedini</taxon>
        <taxon>Aedes</taxon>
        <taxon>Stegomyia</taxon>
    </lineage>
</organism>